<reference evidence="1 2" key="1">
    <citation type="journal article" date="2019" name="Int. J. Syst. Evol. Microbiol.">
        <title>The Global Catalogue of Microorganisms (GCM) 10K type strain sequencing project: providing services to taxonomists for standard genome sequencing and annotation.</title>
        <authorList>
            <consortium name="The Broad Institute Genomics Platform"/>
            <consortium name="The Broad Institute Genome Sequencing Center for Infectious Disease"/>
            <person name="Wu L."/>
            <person name="Ma J."/>
        </authorList>
    </citation>
    <scope>NUCLEOTIDE SEQUENCE [LARGE SCALE GENOMIC DNA]</scope>
    <source>
        <strain evidence="1 2">CGMCC 1.3239</strain>
    </source>
</reference>
<dbReference type="InterPro" id="IPR019254">
    <property type="entry name" value="DUF2250"/>
</dbReference>
<dbReference type="Gene3D" id="1.10.10.10">
    <property type="entry name" value="Winged helix-like DNA-binding domain superfamily/Winged helix DNA-binding domain"/>
    <property type="match status" value="1"/>
</dbReference>
<proteinExistence type="predicted"/>
<evidence type="ECO:0000313" key="1">
    <source>
        <dbReference type="EMBL" id="MFC6754362.1"/>
    </source>
</evidence>
<dbReference type="RefSeq" id="WP_379782801.1">
    <property type="nucleotide sequence ID" value="NZ_JBHSWW010000246.1"/>
</dbReference>
<dbReference type="AlphaFoldDB" id="A0ABD5SD87"/>
<organism evidence="1 2">
    <name type="scientific">Halorubrum tibetense</name>
    <dbReference type="NCBI Taxonomy" id="175631"/>
    <lineage>
        <taxon>Archaea</taxon>
        <taxon>Methanobacteriati</taxon>
        <taxon>Methanobacteriota</taxon>
        <taxon>Stenosarchaea group</taxon>
        <taxon>Halobacteria</taxon>
        <taxon>Halobacteriales</taxon>
        <taxon>Haloferacaceae</taxon>
        <taxon>Halorubrum</taxon>
    </lineage>
</organism>
<evidence type="ECO:0000313" key="2">
    <source>
        <dbReference type="Proteomes" id="UP001596442"/>
    </source>
</evidence>
<comment type="caution">
    <text evidence="1">The sequence shown here is derived from an EMBL/GenBank/DDBJ whole genome shotgun (WGS) entry which is preliminary data.</text>
</comment>
<keyword evidence="2" id="KW-1185">Reference proteome</keyword>
<dbReference type="InterPro" id="IPR036388">
    <property type="entry name" value="WH-like_DNA-bd_sf"/>
</dbReference>
<sequence>MPVSDEESDGNSPTLTRSDERVLAYLDDVGSDYGAFIAGNTGLYADHVESRLHVLESAGFVEQVTGEPVYRLTDTGREALREDCPRWSD</sequence>
<dbReference type="SUPFAM" id="SSF46785">
    <property type="entry name" value="Winged helix' DNA-binding domain"/>
    <property type="match status" value="1"/>
</dbReference>
<dbReference type="EMBL" id="JBHSWW010000246">
    <property type="protein sequence ID" value="MFC6754362.1"/>
    <property type="molecule type" value="Genomic_DNA"/>
</dbReference>
<dbReference type="InterPro" id="IPR036390">
    <property type="entry name" value="WH_DNA-bd_sf"/>
</dbReference>
<dbReference type="Pfam" id="PF10007">
    <property type="entry name" value="DUF2250"/>
    <property type="match status" value="1"/>
</dbReference>
<protein>
    <submittedName>
        <fullName evidence="1">DUF2250 domain-containing protein</fullName>
    </submittedName>
</protein>
<accession>A0ABD5SD87</accession>
<name>A0ABD5SD87_9EURY</name>
<dbReference type="Proteomes" id="UP001596442">
    <property type="component" value="Unassembled WGS sequence"/>
</dbReference>
<gene>
    <name evidence="1" type="ORF">ACFQEU_12955</name>
</gene>